<dbReference type="GO" id="GO:0099621">
    <property type="term" value="F:undecaprenyl-phosphate 4-deoxy-4-formamido-L-arabinose transferase activity"/>
    <property type="evidence" value="ECO:0007669"/>
    <property type="project" value="UniProtKB-EC"/>
</dbReference>
<dbReference type="AlphaFoldDB" id="A0A1J5T317"/>
<evidence type="ECO:0000256" key="6">
    <source>
        <dbReference type="ARBA" id="ARBA00022989"/>
    </source>
</evidence>
<dbReference type="CDD" id="cd04187">
    <property type="entry name" value="DPM1_like_bac"/>
    <property type="match status" value="1"/>
</dbReference>
<evidence type="ECO:0000259" key="9">
    <source>
        <dbReference type="Pfam" id="PF00535"/>
    </source>
</evidence>
<dbReference type="InterPro" id="IPR001173">
    <property type="entry name" value="Glyco_trans_2-like"/>
</dbReference>
<evidence type="ECO:0000256" key="2">
    <source>
        <dbReference type="ARBA" id="ARBA00022676"/>
    </source>
</evidence>
<proteinExistence type="predicted"/>
<evidence type="ECO:0000256" key="3">
    <source>
        <dbReference type="ARBA" id="ARBA00022679"/>
    </source>
</evidence>
<sequence length="328" mass="37131">MSTPQLSVVIPVYNEEQGLQALFDRLYPALDKLGIAYEILFVNDGSRDRSAAILREQFQKRPDVTRVVLFNGNFGQHMAIMAGFEHCRGQRVVTLDADLQNPPEDTGVLLAKMDEGYDYVGSIRRQRNDSWWRHVASRAMNGLREKITRIKMTDQGCMFRAYDRNIIDAINSCKEVNTFIPALAYSFARNPAEVVVGHEERAAGESKYSMYSLIRLNFDLMTSFSLVPLQMFSMLGMLISVLSALFFVFLVIRRLVIGPEAEGLFTLFALMFFLIGIALFGIGLLGEYIGRIYQQVRHRPRYLVEAVLEKRDTGDGIQDSVKGRSGNS</sequence>
<dbReference type="GO" id="GO:0009103">
    <property type="term" value="P:lipopolysaccharide biosynthetic process"/>
    <property type="evidence" value="ECO:0007669"/>
    <property type="project" value="UniProtKB-KW"/>
</dbReference>
<feature type="transmembrane region" description="Helical" evidence="8">
    <location>
        <begin position="264"/>
        <end position="289"/>
    </location>
</feature>
<protein>
    <submittedName>
        <fullName evidence="10">Undecaprenyl-phosphate 4-deoxy-4-formamido-L-arabinose transferase</fullName>
        <ecNumber evidence="10">2.4.2.53</ecNumber>
    </submittedName>
</protein>
<gene>
    <name evidence="10" type="primary">arnC_3</name>
    <name evidence="10" type="ORF">GALL_74230</name>
</gene>
<dbReference type="Gene3D" id="3.90.550.10">
    <property type="entry name" value="Spore Coat Polysaccharide Biosynthesis Protein SpsA, Chain A"/>
    <property type="match status" value="1"/>
</dbReference>
<dbReference type="InterPro" id="IPR029044">
    <property type="entry name" value="Nucleotide-diphossugar_trans"/>
</dbReference>
<evidence type="ECO:0000256" key="7">
    <source>
        <dbReference type="ARBA" id="ARBA00023136"/>
    </source>
</evidence>
<dbReference type="EMBL" id="MLJW01000022">
    <property type="protein sequence ID" value="OIR10653.1"/>
    <property type="molecule type" value="Genomic_DNA"/>
</dbReference>
<feature type="domain" description="Glycosyltransferase 2-like" evidence="9">
    <location>
        <begin position="7"/>
        <end position="168"/>
    </location>
</feature>
<keyword evidence="7 8" id="KW-0472">Membrane</keyword>
<evidence type="ECO:0000256" key="1">
    <source>
        <dbReference type="ARBA" id="ARBA00022475"/>
    </source>
</evidence>
<dbReference type="PANTHER" id="PTHR48090:SF3">
    <property type="entry name" value="UNDECAPRENYL-PHOSPHATE 4-DEOXY-4-FORMAMIDO-L-ARABINOSE TRANSFERASE"/>
    <property type="match status" value="1"/>
</dbReference>
<dbReference type="PANTHER" id="PTHR48090">
    <property type="entry name" value="UNDECAPRENYL-PHOSPHATE 4-DEOXY-4-FORMAMIDO-L-ARABINOSE TRANSFERASE-RELATED"/>
    <property type="match status" value="1"/>
</dbReference>
<keyword evidence="2 10" id="KW-0328">Glycosyltransferase</keyword>
<name>A0A1J5T317_9ZZZZ</name>
<reference evidence="10" key="1">
    <citation type="submission" date="2016-10" db="EMBL/GenBank/DDBJ databases">
        <title>Sequence of Gallionella enrichment culture.</title>
        <authorList>
            <person name="Poehlein A."/>
            <person name="Muehling M."/>
            <person name="Daniel R."/>
        </authorList>
    </citation>
    <scope>NUCLEOTIDE SEQUENCE</scope>
</reference>
<feature type="transmembrane region" description="Helical" evidence="8">
    <location>
        <begin position="231"/>
        <end position="252"/>
    </location>
</feature>
<dbReference type="GO" id="GO:0005886">
    <property type="term" value="C:plasma membrane"/>
    <property type="evidence" value="ECO:0007669"/>
    <property type="project" value="TreeGrafter"/>
</dbReference>
<dbReference type="SUPFAM" id="SSF53448">
    <property type="entry name" value="Nucleotide-diphospho-sugar transferases"/>
    <property type="match status" value="1"/>
</dbReference>
<evidence type="ECO:0000256" key="4">
    <source>
        <dbReference type="ARBA" id="ARBA00022692"/>
    </source>
</evidence>
<organism evidence="10">
    <name type="scientific">mine drainage metagenome</name>
    <dbReference type="NCBI Taxonomy" id="410659"/>
    <lineage>
        <taxon>unclassified sequences</taxon>
        <taxon>metagenomes</taxon>
        <taxon>ecological metagenomes</taxon>
    </lineage>
</organism>
<keyword evidence="6 8" id="KW-1133">Transmembrane helix</keyword>
<evidence type="ECO:0000256" key="8">
    <source>
        <dbReference type="SAM" id="Phobius"/>
    </source>
</evidence>
<dbReference type="InterPro" id="IPR050256">
    <property type="entry name" value="Glycosyltransferase_2"/>
</dbReference>
<accession>A0A1J5T317</accession>
<dbReference type="Pfam" id="PF00535">
    <property type="entry name" value="Glycos_transf_2"/>
    <property type="match status" value="1"/>
</dbReference>
<keyword evidence="4 8" id="KW-0812">Transmembrane</keyword>
<dbReference type="EC" id="2.4.2.53" evidence="10"/>
<evidence type="ECO:0000313" key="10">
    <source>
        <dbReference type="EMBL" id="OIR10653.1"/>
    </source>
</evidence>
<evidence type="ECO:0000256" key="5">
    <source>
        <dbReference type="ARBA" id="ARBA00022985"/>
    </source>
</evidence>
<keyword evidence="1" id="KW-1003">Cell membrane</keyword>
<keyword evidence="3 10" id="KW-0808">Transferase</keyword>
<comment type="caution">
    <text evidence="10">The sequence shown here is derived from an EMBL/GenBank/DDBJ whole genome shotgun (WGS) entry which is preliminary data.</text>
</comment>
<keyword evidence="5" id="KW-0448">Lipopolysaccharide biosynthesis</keyword>